<dbReference type="EMBL" id="BPLR01001216">
    <property type="protein sequence ID" value="GIZ00865.1"/>
    <property type="molecule type" value="Genomic_DNA"/>
</dbReference>
<organism evidence="2 3">
    <name type="scientific">Caerostris extrusa</name>
    <name type="common">Bark spider</name>
    <name type="synonym">Caerostris bankana</name>
    <dbReference type="NCBI Taxonomy" id="172846"/>
    <lineage>
        <taxon>Eukaryota</taxon>
        <taxon>Metazoa</taxon>
        <taxon>Ecdysozoa</taxon>
        <taxon>Arthropoda</taxon>
        <taxon>Chelicerata</taxon>
        <taxon>Arachnida</taxon>
        <taxon>Araneae</taxon>
        <taxon>Araneomorphae</taxon>
        <taxon>Entelegynae</taxon>
        <taxon>Araneoidea</taxon>
        <taxon>Araneidae</taxon>
        <taxon>Caerostris</taxon>
    </lineage>
</organism>
<dbReference type="Proteomes" id="UP001054945">
    <property type="component" value="Unassembled WGS sequence"/>
</dbReference>
<accession>A0AAV4Y3U9</accession>
<gene>
    <name evidence="2" type="ORF">CEXT_260761</name>
</gene>
<reference evidence="2 3" key="1">
    <citation type="submission" date="2021-06" db="EMBL/GenBank/DDBJ databases">
        <title>Caerostris extrusa draft genome.</title>
        <authorList>
            <person name="Kono N."/>
            <person name="Arakawa K."/>
        </authorList>
    </citation>
    <scope>NUCLEOTIDE SEQUENCE [LARGE SCALE GENOMIC DNA]</scope>
</reference>
<name>A0AAV4Y3U9_CAEEX</name>
<protein>
    <submittedName>
        <fullName evidence="2">Uncharacterized protein</fullName>
    </submittedName>
</protein>
<evidence type="ECO:0000313" key="3">
    <source>
        <dbReference type="Proteomes" id="UP001054945"/>
    </source>
</evidence>
<evidence type="ECO:0000256" key="1">
    <source>
        <dbReference type="SAM" id="MobiDB-lite"/>
    </source>
</evidence>
<proteinExistence type="predicted"/>
<sequence length="91" mass="10290">MIPCVTFPTEVLSSNCSSKAMSTDYDGYQRAQKKWPSHQDNHGKEKKRSNHSAIQSESAVSEISPDSWLQLLPFSQDFPSKISHSDQTRFS</sequence>
<comment type="caution">
    <text evidence="2">The sequence shown here is derived from an EMBL/GenBank/DDBJ whole genome shotgun (WGS) entry which is preliminary data.</text>
</comment>
<feature type="region of interest" description="Disordered" evidence="1">
    <location>
        <begin position="27"/>
        <end position="59"/>
    </location>
</feature>
<keyword evidence="3" id="KW-1185">Reference proteome</keyword>
<evidence type="ECO:0000313" key="2">
    <source>
        <dbReference type="EMBL" id="GIZ00865.1"/>
    </source>
</evidence>
<dbReference type="AlphaFoldDB" id="A0AAV4Y3U9"/>